<dbReference type="GO" id="GO:0008235">
    <property type="term" value="F:metalloexopeptidase activity"/>
    <property type="evidence" value="ECO:0007669"/>
    <property type="project" value="UniProtKB-ARBA"/>
</dbReference>
<dbReference type="Pfam" id="PF00557">
    <property type="entry name" value="Peptidase_M24"/>
    <property type="match status" value="1"/>
</dbReference>
<dbReference type="STRING" id="1121429.SAMN02745133_01250"/>
<dbReference type="PRINTS" id="PR00599">
    <property type="entry name" value="MAPEPTIDASE"/>
</dbReference>
<dbReference type="Gene3D" id="3.40.350.10">
    <property type="entry name" value="Creatinase/prolidase N-terminal domain"/>
    <property type="match status" value="1"/>
</dbReference>
<organism evidence="3 4">
    <name type="scientific">Desulforamulus putei DSM 12395</name>
    <dbReference type="NCBI Taxonomy" id="1121429"/>
    <lineage>
        <taxon>Bacteria</taxon>
        <taxon>Bacillati</taxon>
        <taxon>Bacillota</taxon>
        <taxon>Clostridia</taxon>
        <taxon>Eubacteriales</taxon>
        <taxon>Peptococcaceae</taxon>
        <taxon>Desulforamulus</taxon>
    </lineage>
</organism>
<proteinExistence type="predicted"/>
<dbReference type="InterPro" id="IPR001714">
    <property type="entry name" value="Pept_M24_MAP"/>
</dbReference>
<feature type="domain" description="Peptidase M24" evidence="1">
    <location>
        <begin position="144"/>
        <end position="379"/>
    </location>
</feature>
<reference evidence="4" key="1">
    <citation type="submission" date="2016-11" db="EMBL/GenBank/DDBJ databases">
        <authorList>
            <person name="Varghese N."/>
            <person name="Submissions S."/>
        </authorList>
    </citation>
    <scope>NUCLEOTIDE SEQUENCE [LARGE SCALE GENOMIC DNA]</scope>
    <source>
        <strain evidence="4">DSM 12395</strain>
    </source>
</reference>
<gene>
    <name evidence="3" type="ORF">SAMN02745133_01250</name>
</gene>
<evidence type="ECO:0000259" key="1">
    <source>
        <dbReference type="Pfam" id="PF00557"/>
    </source>
</evidence>
<dbReference type="GO" id="GO:0004177">
    <property type="term" value="F:aminopeptidase activity"/>
    <property type="evidence" value="ECO:0007669"/>
    <property type="project" value="UniProtKB-KW"/>
</dbReference>
<keyword evidence="3" id="KW-0378">Hydrolase</keyword>
<keyword evidence="3" id="KW-0031">Aminopeptidase</keyword>
<name>A0A1M4WTU5_9FIRM</name>
<feature type="domain" description="Creatinase N-terminal" evidence="2">
    <location>
        <begin position="13"/>
        <end position="136"/>
    </location>
</feature>
<dbReference type="OrthoDB" id="9806388at2"/>
<protein>
    <submittedName>
        <fullName evidence="3">Xaa-Pro aminopeptidase</fullName>
    </submittedName>
</protein>
<accession>A0A1M4WTU5</accession>
<dbReference type="Gene3D" id="3.90.230.10">
    <property type="entry name" value="Creatinase/methionine aminopeptidase superfamily"/>
    <property type="match status" value="1"/>
</dbReference>
<dbReference type="PANTHER" id="PTHR46112:SF2">
    <property type="entry name" value="XAA-PRO AMINOPEPTIDASE P-RELATED"/>
    <property type="match status" value="1"/>
</dbReference>
<evidence type="ECO:0000313" key="4">
    <source>
        <dbReference type="Proteomes" id="UP000184148"/>
    </source>
</evidence>
<dbReference type="Proteomes" id="UP000184148">
    <property type="component" value="Unassembled WGS sequence"/>
</dbReference>
<evidence type="ECO:0000313" key="3">
    <source>
        <dbReference type="EMBL" id="SHE84659.1"/>
    </source>
</evidence>
<dbReference type="SUPFAM" id="SSF53092">
    <property type="entry name" value="Creatinase/prolidase N-terminal domain"/>
    <property type="match status" value="1"/>
</dbReference>
<dbReference type="InterPro" id="IPR000994">
    <property type="entry name" value="Pept_M24"/>
</dbReference>
<dbReference type="InterPro" id="IPR050659">
    <property type="entry name" value="Peptidase_M24B"/>
</dbReference>
<dbReference type="Pfam" id="PF01321">
    <property type="entry name" value="Creatinase_N"/>
    <property type="match status" value="1"/>
</dbReference>
<evidence type="ECO:0000259" key="2">
    <source>
        <dbReference type="Pfam" id="PF01321"/>
    </source>
</evidence>
<dbReference type="InterPro" id="IPR000587">
    <property type="entry name" value="Creatinase_N"/>
</dbReference>
<dbReference type="InterPro" id="IPR029149">
    <property type="entry name" value="Creatin/AminoP/Spt16_N"/>
</dbReference>
<dbReference type="EMBL" id="FQUY01000007">
    <property type="protein sequence ID" value="SHE84659.1"/>
    <property type="molecule type" value="Genomic_DNA"/>
</dbReference>
<dbReference type="PANTHER" id="PTHR46112">
    <property type="entry name" value="AMINOPEPTIDASE"/>
    <property type="match status" value="1"/>
</dbReference>
<keyword evidence="3" id="KW-0645">Protease</keyword>
<dbReference type="AlphaFoldDB" id="A0A1M4WTU5"/>
<dbReference type="RefSeq" id="WP_073237404.1">
    <property type="nucleotide sequence ID" value="NZ_FQUY01000007.1"/>
</dbReference>
<dbReference type="SUPFAM" id="SSF55920">
    <property type="entry name" value="Creatinase/aminopeptidase"/>
    <property type="match status" value="1"/>
</dbReference>
<dbReference type="CDD" id="cd01066">
    <property type="entry name" value="APP_MetAP"/>
    <property type="match status" value="1"/>
</dbReference>
<keyword evidence="4" id="KW-1185">Reference proteome</keyword>
<sequence length="397" mass="44594">MKKQVPLIELQTRMNRFRAKMEASNPDWEIAVIFSKINLYYFTGTMQDGMLLIPRDDEAIFWVRRSYERALDESLFSHIKPMDSFRDAAASIRKFPSVAYMETEVVPLALYQRFQKYFPVTDVRSVDAQIAAVRAIKSPYELSLMEQSGRIHQRVLEDRVPKMLKEGMSEAELASQLFSVMIEEGYHGVARFGMFDTEMVLGHICFGESSIYPTYFNGPGGNYGMSPAVPLLGSRDRKLKKGDLVFVDIGCGVDGYHTDKTMTYMFGESLPQEVISVHNKCVDIQNKIAEMLKPGVTPSHIYNTIMNNLSTEFLKNFMGFGNRRVKFLGHGIGLLIDELPVIAEGFSVPLQEGMAFALEPKKGIANIGMVGIENTFLVTPEGGRCITGDNPGLIPVY</sequence>
<dbReference type="InterPro" id="IPR036005">
    <property type="entry name" value="Creatinase/aminopeptidase-like"/>
</dbReference>